<proteinExistence type="inferred from homology"/>
<dbReference type="CDD" id="cd00082">
    <property type="entry name" value="HisKA"/>
    <property type="match status" value="1"/>
</dbReference>
<evidence type="ECO:0000256" key="9">
    <source>
        <dbReference type="ARBA" id="ARBA00023012"/>
    </source>
</evidence>
<dbReference type="InterPro" id="IPR011006">
    <property type="entry name" value="CheY-like_superfamily"/>
</dbReference>
<dbReference type="EMBL" id="CP009287">
    <property type="protein sequence ID" value="AIQ71562.1"/>
    <property type="molecule type" value="Genomic_DNA"/>
</dbReference>
<evidence type="ECO:0000256" key="8">
    <source>
        <dbReference type="ARBA" id="ARBA00022840"/>
    </source>
</evidence>
<evidence type="ECO:0000256" key="6">
    <source>
        <dbReference type="ARBA" id="ARBA00022741"/>
    </source>
</evidence>
<dbReference type="InterPro" id="IPR005467">
    <property type="entry name" value="His_kinase_dom"/>
</dbReference>
<dbReference type="EC" id="2.7.13.3" evidence="3"/>
<keyword evidence="4 11" id="KW-0597">Phosphoprotein</keyword>
<dbReference type="InterPro" id="IPR003661">
    <property type="entry name" value="HisK_dim/P_dom"/>
</dbReference>
<protein>
    <recommendedName>
        <fullName evidence="10">Circadian input-output histidine kinase CikA</fullName>
        <ecNumber evidence="3">2.7.13.3</ecNumber>
    </recommendedName>
</protein>
<comment type="catalytic activity">
    <reaction evidence="1">
        <text>ATP + protein L-histidine = ADP + protein N-phospho-L-histidine.</text>
        <dbReference type="EC" id="2.7.13.3"/>
    </reaction>
</comment>
<dbReference type="GO" id="GO:0000155">
    <property type="term" value="F:phosphorelay sensor kinase activity"/>
    <property type="evidence" value="ECO:0007669"/>
    <property type="project" value="InterPro"/>
</dbReference>
<accession>A0A089ME39</accession>
<dbReference type="KEGG" id="pgm:PGRAT_31255"/>
<evidence type="ECO:0000256" key="5">
    <source>
        <dbReference type="ARBA" id="ARBA00022679"/>
    </source>
</evidence>
<dbReference type="SMART" id="SM00448">
    <property type="entry name" value="REC"/>
    <property type="match status" value="1"/>
</dbReference>
<dbReference type="GO" id="GO:0005524">
    <property type="term" value="F:ATP binding"/>
    <property type="evidence" value="ECO:0007669"/>
    <property type="project" value="UniProtKB-KW"/>
</dbReference>
<dbReference type="SUPFAM" id="SSF52172">
    <property type="entry name" value="CheY-like"/>
    <property type="match status" value="1"/>
</dbReference>
<organism evidence="14 15">
    <name type="scientific">Paenibacillus graminis</name>
    <dbReference type="NCBI Taxonomy" id="189425"/>
    <lineage>
        <taxon>Bacteria</taxon>
        <taxon>Bacillati</taxon>
        <taxon>Bacillota</taxon>
        <taxon>Bacilli</taxon>
        <taxon>Bacillales</taxon>
        <taxon>Paenibacillaceae</taxon>
        <taxon>Paenibacillus</taxon>
    </lineage>
</organism>
<dbReference type="HOGENOM" id="CLU_000445_114_72_9"/>
<keyword evidence="15" id="KW-1185">Reference proteome</keyword>
<dbReference type="SMART" id="SM00387">
    <property type="entry name" value="HATPase_c"/>
    <property type="match status" value="1"/>
</dbReference>
<dbReference type="Pfam" id="PF00072">
    <property type="entry name" value="Response_reg"/>
    <property type="match status" value="1"/>
</dbReference>
<dbReference type="PRINTS" id="PR00344">
    <property type="entry name" value="BCTRLSENSOR"/>
</dbReference>
<dbReference type="Gene3D" id="3.40.50.2300">
    <property type="match status" value="1"/>
</dbReference>
<keyword evidence="8" id="KW-0067">ATP-binding</keyword>
<dbReference type="InterPro" id="IPR004358">
    <property type="entry name" value="Sig_transdc_His_kin-like_C"/>
</dbReference>
<dbReference type="CDD" id="cd16922">
    <property type="entry name" value="HATPase_EvgS-ArcB-TorS-like"/>
    <property type="match status" value="1"/>
</dbReference>
<dbReference type="Proteomes" id="UP000029500">
    <property type="component" value="Chromosome"/>
</dbReference>
<dbReference type="Gene3D" id="3.30.565.10">
    <property type="entry name" value="Histidine kinase-like ATPase, C-terminal domain"/>
    <property type="match status" value="1"/>
</dbReference>
<keyword evidence="9" id="KW-0902">Two-component regulatory system</keyword>
<dbReference type="SUPFAM" id="SSF47384">
    <property type="entry name" value="Homodimeric domain of signal transducing histidine kinase"/>
    <property type="match status" value="1"/>
</dbReference>
<dbReference type="PROSITE" id="PS50110">
    <property type="entry name" value="RESPONSE_REGULATORY"/>
    <property type="match status" value="1"/>
</dbReference>
<evidence type="ECO:0000256" key="3">
    <source>
        <dbReference type="ARBA" id="ARBA00012438"/>
    </source>
</evidence>
<dbReference type="Pfam" id="PF00512">
    <property type="entry name" value="HisKA"/>
    <property type="match status" value="1"/>
</dbReference>
<evidence type="ECO:0000256" key="4">
    <source>
        <dbReference type="ARBA" id="ARBA00022553"/>
    </source>
</evidence>
<dbReference type="AlphaFoldDB" id="A0A089ME39"/>
<evidence type="ECO:0000313" key="14">
    <source>
        <dbReference type="EMBL" id="AIQ71562.1"/>
    </source>
</evidence>
<keyword evidence="5" id="KW-0808">Transferase</keyword>
<evidence type="ECO:0000256" key="2">
    <source>
        <dbReference type="ARBA" id="ARBA00006402"/>
    </source>
</evidence>
<evidence type="ECO:0000259" key="13">
    <source>
        <dbReference type="PROSITE" id="PS50110"/>
    </source>
</evidence>
<evidence type="ECO:0000259" key="12">
    <source>
        <dbReference type="PROSITE" id="PS50109"/>
    </source>
</evidence>
<dbReference type="InterPro" id="IPR001789">
    <property type="entry name" value="Sig_transdc_resp-reg_receiver"/>
</dbReference>
<dbReference type="InterPro" id="IPR036097">
    <property type="entry name" value="HisK_dim/P_sf"/>
</dbReference>
<keyword evidence="6" id="KW-0547">Nucleotide-binding</keyword>
<dbReference type="Pfam" id="PF02518">
    <property type="entry name" value="HATPase_c"/>
    <property type="match status" value="1"/>
</dbReference>
<dbReference type="PANTHER" id="PTHR45339">
    <property type="entry name" value="HYBRID SIGNAL TRANSDUCTION HISTIDINE KINASE J"/>
    <property type="match status" value="1"/>
</dbReference>
<evidence type="ECO:0000256" key="11">
    <source>
        <dbReference type="PROSITE-ProRule" id="PRU00169"/>
    </source>
</evidence>
<dbReference type="FunFam" id="3.30.565.10:FF:000010">
    <property type="entry name" value="Sensor histidine kinase RcsC"/>
    <property type="match status" value="1"/>
</dbReference>
<dbReference type="SMART" id="SM00388">
    <property type="entry name" value="HisKA"/>
    <property type="match status" value="1"/>
</dbReference>
<reference evidence="14 15" key="1">
    <citation type="submission" date="2014-08" db="EMBL/GenBank/DDBJ databases">
        <title>Comparative genomics of the Paenibacillus odorifer group.</title>
        <authorList>
            <person name="den Bakker H.C."/>
            <person name="Tsai Y.-C."/>
            <person name="Martin N."/>
            <person name="Korlach J."/>
            <person name="Wiedmann M."/>
        </authorList>
    </citation>
    <scope>NUCLEOTIDE SEQUENCE [LARGE SCALE GENOMIC DNA]</scope>
    <source>
        <strain evidence="14 15">DSM 15220</strain>
    </source>
</reference>
<keyword evidence="7 14" id="KW-0418">Kinase</keyword>
<dbReference type="STRING" id="189425.PGRAT_31255"/>
<feature type="domain" description="Histidine kinase" evidence="12">
    <location>
        <begin position="166"/>
        <end position="387"/>
    </location>
</feature>
<comment type="similarity">
    <text evidence="2">In the N-terminal section; belongs to the phytochrome family.</text>
</comment>
<dbReference type="InterPro" id="IPR003594">
    <property type="entry name" value="HATPase_dom"/>
</dbReference>
<sequence>MEYPVHILIVDDRPDEFLSIQALLAGSSYKLIHASSGMEALRYLLENEYALIIMDVLMPEMDGFETAKRIKMRRKSRDIPIIFLTALTSELENHMMAYSAGAIDYLTKPYHPLILKSKIDGFVRLYQTNKELQIKSQELETANRILTELKDTAEVALRIKGGFLAMMSHEIRTPLNGIIAMSDLLRTSDLSKDDQEMAEIIHTSGHALVSVINHILDFTKIESGKMELDYELFNLHSCLKETIDLFRALAMERDLTLETYMDPAVPVLLVGDPNRLRQVLNNLIGNAIKFTSTGGVKIKVRLKAAVDRMLTLEFIVEDTGIGIPQDKMGYLFQPFTQIGSTISRKFGGTGLGLSICKMLVDLMGGEIYAKPDVGRGAVFVFTVQVSEGHPDLHVTG</sequence>
<dbReference type="PANTHER" id="PTHR45339:SF1">
    <property type="entry name" value="HYBRID SIGNAL TRANSDUCTION HISTIDINE KINASE J"/>
    <property type="match status" value="1"/>
</dbReference>
<evidence type="ECO:0000256" key="10">
    <source>
        <dbReference type="ARBA" id="ARBA00074306"/>
    </source>
</evidence>
<dbReference type="eggNOG" id="COG2205">
    <property type="taxonomic scope" value="Bacteria"/>
</dbReference>
<dbReference type="RefSeq" id="WP_025705093.1">
    <property type="nucleotide sequence ID" value="NZ_CP009287.1"/>
</dbReference>
<name>A0A089ME39_9BACL</name>
<dbReference type="SUPFAM" id="SSF55874">
    <property type="entry name" value="ATPase domain of HSP90 chaperone/DNA topoisomerase II/histidine kinase"/>
    <property type="match status" value="1"/>
</dbReference>
<feature type="domain" description="Response regulatory" evidence="13">
    <location>
        <begin position="6"/>
        <end position="123"/>
    </location>
</feature>
<dbReference type="Gene3D" id="1.10.287.130">
    <property type="match status" value="1"/>
</dbReference>
<dbReference type="InterPro" id="IPR036890">
    <property type="entry name" value="HATPase_C_sf"/>
</dbReference>
<dbReference type="OrthoDB" id="9790669at2"/>
<evidence type="ECO:0000256" key="7">
    <source>
        <dbReference type="ARBA" id="ARBA00022777"/>
    </source>
</evidence>
<gene>
    <name evidence="14" type="ORF">PGRAT_31255</name>
</gene>
<dbReference type="PROSITE" id="PS50109">
    <property type="entry name" value="HIS_KIN"/>
    <property type="match status" value="1"/>
</dbReference>
<evidence type="ECO:0000313" key="15">
    <source>
        <dbReference type="Proteomes" id="UP000029500"/>
    </source>
</evidence>
<feature type="modified residue" description="4-aspartylphosphate" evidence="11">
    <location>
        <position position="55"/>
    </location>
</feature>
<evidence type="ECO:0000256" key="1">
    <source>
        <dbReference type="ARBA" id="ARBA00000085"/>
    </source>
</evidence>